<dbReference type="InterPro" id="IPR000792">
    <property type="entry name" value="Tscrpt_reg_LuxR_C"/>
</dbReference>
<evidence type="ECO:0000259" key="1">
    <source>
        <dbReference type="SMART" id="SM00421"/>
    </source>
</evidence>
<evidence type="ECO:0000313" key="2">
    <source>
        <dbReference type="EMBL" id="PSJ57839.1"/>
    </source>
</evidence>
<proteinExistence type="predicted"/>
<dbReference type="OrthoDB" id="4457864at2"/>
<dbReference type="GO" id="GO:0003677">
    <property type="term" value="F:DNA binding"/>
    <property type="evidence" value="ECO:0007669"/>
    <property type="project" value="InterPro"/>
</dbReference>
<dbReference type="GO" id="GO:0006355">
    <property type="term" value="P:regulation of DNA-templated transcription"/>
    <property type="evidence" value="ECO:0007669"/>
    <property type="project" value="InterPro"/>
</dbReference>
<reference evidence="2 3" key="1">
    <citation type="submission" date="2018-03" db="EMBL/GenBank/DDBJ databases">
        <title>The draft genome of Mesorhizobium soli JCM 19897.</title>
        <authorList>
            <person name="Li L."/>
            <person name="Liu L."/>
            <person name="Liang L."/>
            <person name="Wang T."/>
            <person name="Zhang X."/>
        </authorList>
    </citation>
    <scope>NUCLEOTIDE SEQUENCE [LARGE SCALE GENOMIC DNA]</scope>
    <source>
        <strain evidence="2 3">JCM 19897</strain>
    </source>
</reference>
<sequence>MVRRVDRTSVNDDELIDLIYASLLGEASWQQFLDRLSEGLPDGASTLFFHDAHKNVGGISLSTGFSEEALADYGAHYASVNPMMKGATTRPLGLGVLAEQMYARDKLVKSEYYGDFMRANGLESAVGVTIYRENGCSFVLSTLTSSADLEINRPAADRLSRLAPHLQRAFRHYRAGPFQKAVTEIGGSLFDAIDVGLVLVGSGMQVKTASATGERMLADGTAIGTSPLGALTLRSSEATSLLRTMLETGFEGQTVQSLFIGPFKLTFILVQKDRISTYFEGPTAIVLVEPPHAGSRAVDFEHLARAYKLTAAEMRAMTGIVLGRSIDEIAADAGLSRETIRTQLKNVYGKTGATGQADLVRLAARASNISSMRQ</sequence>
<dbReference type="InterPro" id="IPR036388">
    <property type="entry name" value="WH-like_DNA-bd_sf"/>
</dbReference>
<keyword evidence="3" id="KW-1185">Reference proteome</keyword>
<dbReference type="InterPro" id="IPR016032">
    <property type="entry name" value="Sig_transdc_resp-reg_C-effctor"/>
</dbReference>
<name>A0A2P7S5V8_9HYPH</name>
<dbReference type="SUPFAM" id="SSF46894">
    <property type="entry name" value="C-terminal effector domain of the bipartite response regulators"/>
    <property type="match status" value="1"/>
</dbReference>
<comment type="caution">
    <text evidence="2">The sequence shown here is derived from an EMBL/GenBank/DDBJ whole genome shotgun (WGS) entry which is preliminary data.</text>
</comment>
<organism evidence="2 3">
    <name type="scientific">Pseudaminobacter soli</name>
    <name type="common">ex Li et al. 2025</name>
    <dbReference type="NCBI Taxonomy" id="1295366"/>
    <lineage>
        <taxon>Bacteria</taxon>
        <taxon>Pseudomonadati</taxon>
        <taxon>Pseudomonadota</taxon>
        <taxon>Alphaproteobacteria</taxon>
        <taxon>Hyphomicrobiales</taxon>
        <taxon>Phyllobacteriaceae</taxon>
        <taxon>Pseudaminobacter</taxon>
    </lineage>
</organism>
<dbReference type="Gene3D" id="1.10.10.10">
    <property type="entry name" value="Winged helix-like DNA-binding domain superfamily/Winged helix DNA-binding domain"/>
    <property type="match status" value="1"/>
</dbReference>
<dbReference type="Proteomes" id="UP000240653">
    <property type="component" value="Unassembled WGS sequence"/>
</dbReference>
<protein>
    <submittedName>
        <fullName evidence="2">Helix-turn-helix transcriptional regulator</fullName>
    </submittedName>
</protein>
<feature type="domain" description="HTH luxR-type" evidence="1">
    <location>
        <begin position="306"/>
        <end position="363"/>
    </location>
</feature>
<dbReference type="AlphaFoldDB" id="A0A2P7S5V8"/>
<dbReference type="EMBL" id="PXYL01000012">
    <property type="protein sequence ID" value="PSJ57839.1"/>
    <property type="molecule type" value="Genomic_DNA"/>
</dbReference>
<dbReference type="SMART" id="SM00421">
    <property type="entry name" value="HTH_LUXR"/>
    <property type="match status" value="1"/>
</dbReference>
<gene>
    <name evidence="2" type="ORF">C7I85_20925</name>
</gene>
<evidence type="ECO:0000313" key="3">
    <source>
        <dbReference type="Proteomes" id="UP000240653"/>
    </source>
</evidence>
<dbReference type="Pfam" id="PF00196">
    <property type="entry name" value="GerE"/>
    <property type="match status" value="1"/>
</dbReference>
<accession>A0A2P7S5V8</accession>